<dbReference type="Proteomes" id="UP000008549">
    <property type="component" value="Unassembled WGS sequence"/>
</dbReference>
<dbReference type="FunFam" id="1.20.140.10:FF:000013">
    <property type="entry name" value="Acyl-coenzyme A oxidase"/>
    <property type="match status" value="1"/>
</dbReference>
<dbReference type="OMA" id="ANLCNIY"/>
<feature type="binding site" evidence="15">
    <location>
        <position position="188"/>
    </location>
    <ligand>
        <name>FAD</name>
        <dbReference type="ChEBI" id="CHEBI:57692"/>
    </ligand>
</feature>
<evidence type="ECO:0000313" key="20">
    <source>
        <dbReference type="Proteomes" id="UP000008549"/>
    </source>
</evidence>
<dbReference type="GO" id="GO:0005504">
    <property type="term" value="F:fatty acid binding"/>
    <property type="evidence" value="ECO:0000318"/>
    <property type="project" value="GO_Central"/>
</dbReference>
<evidence type="ECO:0000256" key="4">
    <source>
        <dbReference type="ARBA" id="ARBA00006288"/>
    </source>
</evidence>
<dbReference type="FunFam" id="1.20.140.10:FF:000005">
    <property type="entry name" value="Acyl-coenzyme A oxidase"/>
    <property type="match status" value="1"/>
</dbReference>
<evidence type="ECO:0000256" key="9">
    <source>
        <dbReference type="ARBA" id="ARBA00022840"/>
    </source>
</evidence>
<gene>
    <name evidence="19 21" type="ORF">CBG07944</name>
    <name evidence="19" type="ORF">CBG_07944</name>
</gene>
<dbReference type="Gene3D" id="2.40.110.10">
    <property type="entry name" value="Butyryl-CoA Dehydrogenase, subunit A, domain 2"/>
    <property type="match status" value="1"/>
</dbReference>
<dbReference type="PANTHER" id="PTHR10909">
    <property type="entry name" value="ELECTRON TRANSPORT OXIDOREDUCTASE"/>
    <property type="match status" value="1"/>
</dbReference>
<dbReference type="Gene3D" id="1.20.140.10">
    <property type="entry name" value="Butyryl-CoA Dehydrogenase, subunit A, domain 3"/>
    <property type="match status" value="2"/>
</dbReference>
<evidence type="ECO:0000256" key="8">
    <source>
        <dbReference type="ARBA" id="ARBA00022832"/>
    </source>
</evidence>
<comment type="subcellular location">
    <subcellularLocation>
        <location evidence="2">Peroxisome</location>
    </subcellularLocation>
</comment>
<keyword evidence="12" id="KW-0576">Peroxisome</keyword>
<dbReference type="GO" id="GO:0071949">
    <property type="term" value="F:FAD binding"/>
    <property type="evidence" value="ECO:0007669"/>
    <property type="project" value="InterPro"/>
</dbReference>
<comment type="similarity">
    <text evidence="4 13">Belongs to the acyl-CoA oxidase family.</text>
</comment>
<dbReference type="InterPro" id="IPR037069">
    <property type="entry name" value="AcylCoA_DH/ox_N_sf"/>
</dbReference>
<feature type="active site" description="Proton acceptor" evidence="14">
    <location>
        <position position="431"/>
    </location>
</feature>
<dbReference type="InterPro" id="IPR012258">
    <property type="entry name" value="Acyl-CoA_oxidase"/>
</dbReference>
<reference evidence="19 20" key="2">
    <citation type="journal article" date="2011" name="PLoS Genet.">
        <title>Caenorhabditis briggsae recombinant inbred line genotypes reveal inter-strain incompatibility and the evolution of recombination.</title>
        <authorList>
            <person name="Ross J.A."/>
            <person name="Koboldt D.C."/>
            <person name="Staisch J.E."/>
            <person name="Chamberlin H.M."/>
            <person name="Gupta B.P."/>
            <person name="Miller R.D."/>
            <person name="Baird S.E."/>
            <person name="Haag E.S."/>
        </authorList>
    </citation>
    <scope>NUCLEOTIDE SEQUENCE [LARGE SCALE GENOMIC DNA]</scope>
    <source>
        <strain evidence="19 20">AF16</strain>
    </source>
</reference>
<organism evidence="19 20">
    <name type="scientific">Caenorhabditis briggsae</name>
    <dbReference type="NCBI Taxonomy" id="6238"/>
    <lineage>
        <taxon>Eukaryota</taxon>
        <taxon>Metazoa</taxon>
        <taxon>Ecdysozoa</taxon>
        <taxon>Nematoda</taxon>
        <taxon>Chromadorea</taxon>
        <taxon>Rhabditida</taxon>
        <taxon>Rhabditina</taxon>
        <taxon>Rhabditomorpha</taxon>
        <taxon>Rhabditoidea</taxon>
        <taxon>Rhabditidae</taxon>
        <taxon>Peloderinae</taxon>
        <taxon>Caenorhabditis</taxon>
    </lineage>
</organism>
<dbReference type="CTD" id="8588119"/>
<dbReference type="GO" id="GO:0033540">
    <property type="term" value="P:fatty acid beta-oxidation using acyl-CoA oxidase"/>
    <property type="evidence" value="ECO:0000318"/>
    <property type="project" value="GO_Central"/>
</dbReference>
<dbReference type="FunFam" id="2.40.110.10:FF:000003">
    <property type="entry name" value="Acyl-coenzyme A oxidase"/>
    <property type="match status" value="1"/>
</dbReference>
<proteinExistence type="inferred from homology"/>
<dbReference type="RefSeq" id="XP_002646078.1">
    <property type="nucleotide sequence ID" value="XM_002646032.1"/>
</dbReference>
<dbReference type="InParanoid" id="A8X5F3"/>
<evidence type="ECO:0000256" key="6">
    <source>
        <dbReference type="ARBA" id="ARBA00022741"/>
    </source>
</evidence>
<keyword evidence="9" id="KW-0067">ATP-binding</keyword>
<accession>A8X5F3</accession>
<protein>
    <recommendedName>
        <fullName evidence="13">Acyl-coenzyme A oxidase</fullName>
    </recommendedName>
</protein>
<dbReference type="GeneID" id="8588119"/>
<evidence type="ECO:0000256" key="10">
    <source>
        <dbReference type="ARBA" id="ARBA00023002"/>
    </source>
</evidence>
<dbReference type="Gene3D" id="1.10.540.10">
    <property type="entry name" value="Acyl-CoA dehydrogenase/oxidase, N-terminal domain"/>
    <property type="match status" value="1"/>
</dbReference>
<dbReference type="InterPro" id="IPR002655">
    <property type="entry name" value="Acyl-CoA_oxidase_C"/>
</dbReference>
<feature type="domain" description="Acyl-CoA oxidase C-terminal" evidence="16">
    <location>
        <begin position="700"/>
        <end position="738"/>
    </location>
</feature>
<evidence type="ECO:0000313" key="21">
    <source>
        <dbReference type="WormBase" id="CBG07944a"/>
    </source>
</evidence>
<dbReference type="SUPFAM" id="SSF56645">
    <property type="entry name" value="Acyl-CoA dehydrogenase NM domain-like"/>
    <property type="match status" value="1"/>
</dbReference>
<evidence type="ECO:0000256" key="11">
    <source>
        <dbReference type="ARBA" id="ARBA00023098"/>
    </source>
</evidence>
<feature type="domain" description="Acyl-CoA oxidase C-alpha1" evidence="18">
    <location>
        <begin position="285"/>
        <end position="446"/>
    </location>
</feature>
<evidence type="ECO:0000256" key="7">
    <source>
        <dbReference type="ARBA" id="ARBA00022827"/>
    </source>
</evidence>
<keyword evidence="5 13" id="KW-0285">Flavoprotein</keyword>
<dbReference type="PIRSF" id="PIRSF000168">
    <property type="entry name" value="Acyl-CoA_oxidase"/>
    <property type="match status" value="1"/>
</dbReference>
<evidence type="ECO:0000259" key="17">
    <source>
        <dbReference type="Pfam" id="PF14749"/>
    </source>
</evidence>
<dbReference type="InterPro" id="IPR009100">
    <property type="entry name" value="AcylCoA_DH/oxidase_NM_dom_sf"/>
</dbReference>
<keyword evidence="11" id="KW-0443">Lipid metabolism</keyword>
<dbReference type="FunFam" id="1.10.540.10:FF:000006">
    <property type="entry name" value="Acyl-coenzyme A oxidase"/>
    <property type="match status" value="1"/>
</dbReference>
<dbReference type="GO" id="GO:0050660">
    <property type="term" value="F:flavin adenine dinucleotide binding"/>
    <property type="evidence" value="ECO:0000318"/>
    <property type="project" value="GO_Central"/>
</dbReference>
<comment type="pathway">
    <text evidence="3">Lipid metabolism; peroxisomal fatty acid beta-oxidation.</text>
</comment>
<dbReference type="WormBase" id="CBG07944a">
    <property type="protein sequence ID" value="CBP42769"/>
    <property type="gene ID" value="WBGene00029831"/>
</dbReference>
<keyword evidence="7 13" id="KW-0274">FAD</keyword>
<evidence type="ECO:0000256" key="2">
    <source>
        <dbReference type="ARBA" id="ARBA00004275"/>
    </source>
</evidence>
<keyword evidence="6" id="KW-0547">Nucleotide-binding</keyword>
<reference evidence="19 20" key="1">
    <citation type="journal article" date="2003" name="PLoS Biol.">
        <title>The genome sequence of Caenorhabditis briggsae: a platform for comparative genomics.</title>
        <authorList>
            <person name="Stein L.D."/>
            <person name="Bao Z."/>
            <person name="Blasiar D."/>
            <person name="Blumenthal T."/>
            <person name="Brent M.R."/>
            <person name="Chen N."/>
            <person name="Chinwalla A."/>
            <person name="Clarke L."/>
            <person name="Clee C."/>
            <person name="Coghlan A."/>
            <person name="Coulson A."/>
            <person name="D'Eustachio P."/>
            <person name="Fitch D.H."/>
            <person name="Fulton L.A."/>
            <person name="Fulton R.E."/>
            <person name="Griffiths-Jones S."/>
            <person name="Harris T.W."/>
            <person name="Hillier L.W."/>
            <person name="Kamath R."/>
            <person name="Kuwabara P.E."/>
            <person name="Mardis E.R."/>
            <person name="Marra M.A."/>
            <person name="Miner T.L."/>
            <person name="Minx P."/>
            <person name="Mullikin J.C."/>
            <person name="Plumb R.W."/>
            <person name="Rogers J."/>
            <person name="Schein J.E."/>
            <person name="Sohrmann M."/>
            <person name="Spieth J."/>
            <person name="Stajich J.E."/>
            <person name="Wei C."/>
            <person name="Willey D."/>
            <person name="Wilson R.K."/>
            <person name="Durbin R."/>
            <person name="Waterston R.H."/>
        </authorList>
    </citation>
    <scope>NUCLEOTIDE SEQUENCE [LARGE SCALE GENOMIC DNA]</scope>
    <source>
        <strain evidence="19 20">AF16</strain>
    </source>
</reference>
<dbReference type="eggNOG" id="KOG0136">
    <property type="taxonomic scope" value="Eukaryota"/>
</dbReference>
<dbReference type="InterPro" id="IPR036250">
    <property type="entry name" value="AcylCo_DH-like_C"/>
</dbReference>
<dbReference type="Pfam" id="PF14749">
    <property type="entry name" value="Acyl-CoA_ox_N"/>
    <property type="match status" value="1"/>
</dbReference>
<dbReference type="Pfam" id="PF22924">
    <property type="entry name" value="ACOX_C_alpha1"/>
    <property type="match status" value="1"/>
</dbReference>
<dbReference type="EMBL" id="HE600996">
    <property type="protein sequence ID" value="CAP27864.1"/>
    <property type="molecule type" value="Genomic_DNA"/>
</dbReference>
<dbReference type="InterPro" id="IPR046373">
    <property type="entry name" value="Acyl-CoA_Oxase/DH_mid-dom_sf"/>
</dbReference>
<dbReference type="STRING" id="6238.A8X5F3"/>
<evidence type="ECO:0000256" key="13">
    <source>
        <dbReference type="PIRNR" id="PIRNR000168"/>
    </source>
</evidence>
<dbReference type="KEGG" id="cbr:CBG_07944"/>
<feature type="domain" description="Acyl-coenzyme A oxidase N-terminal" evidence="17">
    <location>
        <begin position="23"/>
        <end position="143"/>
    </location>
</feature>
<dbReference type="Pfam" id="PF01756">
    <property type="entry name" value="ACOX"/>
    <property type="match status" value="2"/>
</dbReference>
<keyword evidence="20" id="KW-1185">Reference proteome</keyword>
<feature type="binding site" evidence="15">
    <location>
        <position position="149"/>
    </location>
    <ligand>
        <name>FAD</name>
        <dbReference type="ChEBI" id="CHEBI:57692"/>
    </ligand>
</feature>
<dbReference type="AlphaFoldDB" id="A8X5F3"/>
<evidence type="ECO:0000256" key="5">
    <source>
        <dbReference type="ARBA" id="ARBA00022630"/>
    </source>
</evidence>
<evidence type="ECO:0000259" key="18">
    <source>
        <dbReference type="Pfam" id="PF22924"/>
    </source>
</evidence>
<dbReference type="FunCoup" id="A8X5F3">
    <property type="interactions" value="1565"/>
</dbReference>
<dbReference type="SUPFAM" id="SSF47203">
    <property type="entry name" value="Acyl-CoA dehydrogenase C-terminal domain-like"/>
    <property type="match status" value="3"/>
</dbReference>
<keyword evidence="8" id="KW-0276">Fatty acid metabolism</keyword>
<comment type="cofactor">
    <cofactor evidence="1">
        <name>FAD</name>
        <dbReference type="ChEBI" id="CHEBI:57692"/>
    </cofactor>
</comment>
<dbReference type="InterPro" id="IPR055060">
    <property type="entry name" value="ACOX_C_alpha1"/>
</dbReference>
<dbReference type="GO" id="GO:0005524">
    <property type="term" value="F:ATP binding"/>
    <property type="evidence" value="ECO:0007669"/>
    <property type="project" value="UniProtKB-KW"/>
</dbReference>
<keyword evidence="10" id="KW-0560">Oxidoreductase</keyword>
<evidence type="ECO:0000256" key="15">
    <source>
        <dbReference type="PIRSR" id="PIRSR000168-2"/>
    </source>
</evidence>
<evidence type="ECO:0000256" key="14">
    <source>
        <dbReference type="PIRSR" id="PIRSR000168-1"/>
    </source>
</evidence>
<dbReference type="HOGENOM" id="CLU_014629_3_1_1"/>
<evidence type="ECO:0000259" key="16">
    <source>
        <dbReference type="Pfam" id="PF01756"/>
    </source>
</evidence>
<evidence type="ECO:0000256" key="1">
    <source>
        <dbReference type="ARBA" id="ARBA00001974"/>
    </source>
</evidence>
<evidence type="ECO:0000256" key="12">
    <source>
        <dbReference type="ARBA" id="ARBA00023140"/>
    </source>
</evidence>
<dbReference type="GO" id="GO:0005777">
    <property type="term" value="C:peroxisome"/>
    <property type="evidence" value="ECO:0000318"/>
    <property type="project" value="GO_Central"/>
</dbReference>
<sequence>MNQSIKPGDNPDLTDERLSGTFDTNAMAAVIYGSDKLAQRRREISEAVSRIPELKDSKPYPFMTREEKILEGSRKSAVLNRLLPGLIDLESFEETVFIHQEVIGIEGYPLALHESLFIPPIATQGTDEQQEKWLMRAQRREIIGCYAQTELGHGSNLRALETTATFDISTREFILNSPTITSLKWWPGALGKSANWSIVIANLIIKEHNYGPHPFMVQLRDEKSHEPLPGITVGDIGPKMAFNGADNGFLGFKNYRIPRENMLMRHSKVTSDGSYIKPPHAKIGYSSMVKVRSRMAAEQGLFLAHALTIAVRYSAVRRQGFLKDKSREVKVLDYQTQLHRLFPSIARAYAFIFCGFETIRLYDQLLIDVQNGNTSGMADLHALTSGLKSVVTYQTGEGIEQARMACGGHGYSMASYISEIYGVAIGGCTYEGENMVMLLQLARYLVKSIEMIQNGKSRELGPMVAYLAEKESEIDLNLGPNEYLKVFEYAARNQTWRATEKFQKLRNSGMSNEKAWNQASVELTRASRLHTRLYIMSTFINHVGSIVDQKVKGVLIDLLNVHVTYEVMDIGIYVQGLLSSNQMDLIRNQLYVSLETIRPNAVSLVDSFQISDMQLRSQVICAFLAAWDDFQTKHCIMVQRTRFKTYILQQISFNKIKFEESYELRYLAILVAVSLRVPYVNDLCMDPRKFKTRQMLYHFVLGRRDGNVYENLFKWAKSSPLNQTDVLPSVTQYLKPMMDKSKL</sequence>
<dbReference type="PANTHER" id="PTHR10909:SF250">
    <property type="entry name" value="PEROXISOMAL ACYL-COENZYME A OXIDASE 1"/>
    <property type="match status" value="1"/>
</dbReference>
<evidence type="ECO:0000313" key="19">
    <source>
        <dbReference type="EMBL" id="CAP27864.1"/>
    </source>
</evidence>
<feature type="domain" description="Acyl-CoA oxidase C-terminal" evidence="16">
    <location>
        <begin position="480"/>
        <end position="618"/>
    </location>
</feature>
<evidence type="ECO:0000256" key="3">
    <source>
        <dbReference type="ARBA" id="ARBA00004846"/>
    </source>
</evidence>
<name>A8X5F3_CAEBR</name>
<dbReference type="InterPro" id="IPR029320">
    <property type="entry name" value="Acyl-CoA_ox_N"/>
</dbReference>
<dbReference type="GO" id="GO:1904070">
    <property type="term" value="P:ascaroside biosynthetic process"/>
    <property type="evidence" value="ECO:0000318"/>
    <property type="project" value="GO_Central"/>
</dbReference>
<dbReference type="GO" id="GO:0003997">
    <property type="term" value="F:acyl-CoA oxidase activity"/>
    <property type="evidence" value="ECO:0000318"/>
    <property type="project" value="GO_Central"/>
</dbReference>